<evidence type="ECO:0000313" key="9">
    <source>
        <dbReference type="EMBL" id="KAL0453253.1"/>
    </source>
</evidence>
<reference evidence="9" key="2">
    <citation type="journal article" date="2024" name="Plant">
        <title>Genomic evolution and insights into agronomic trait innovations of Sesamum species.</title>
        <authorList>
            <person name="Miao H."/>
            <person name="Wang L."/>
            <person name="Qu L."/>
            <person name="Liu H."/>
            <person name="Sun Y."/>
            <person name="Le M."/>
            <person name="Wang Q."/>
            <person name="Wei S."/>
            <person name="Zheng Y."/>
            <person name="Lin W."/>
            <person name="Duan Y."/>
            <person name="Cao H."/>
            <person name="Xiong S."/>
            <person name="Wang X."/>
            <person name="Wei L."/>
            <person name="Li C."/>
            <person name="Ma Q."/>
            <person name="Ju M."/>
            <person name="Zhao R."/>
            <person name="Li G."/>
            <person name="Mu C."/>
            <person name="Tian Q."/>
            <person name="Mei H."/>
            <person name="Zhang T."/>
            <person name="Gao T."/>
            <person name="Zhang H."/>
        </authorList>
    </citation>
    <scope>NUCLEOTIDE SEQUENCE</scope>
    <source>
        <strain evidence="9">KEN1</strain>
    </source>
</reference>
<evidence type="ECO:0000256" key="2">
    <source>
        <dbReference type="ARBA" id="ARBA00022723"/>
    </source>
</evidence>
<name>A0AAW2XH21_9LAMI</name>
<keyword evidence="3 6" id="KW-0863">Zinc-finger</keyword>
<evidence type="ECO:0000259" key="8">
    <source>
        <dbReference type="PROSITE" id="PS50157"/>
    </source>
</evidence>
<evidence type="ECO:0000256" key="5">
    <source>
        <dbReference type="ARBA" id="ARBA00023242"/>
    </source>
</evidence>
<dbReference type="PROSITE" id="PS00028">
    <property type="entry name" value="ZINC_FINGER_C2H2_1"/>
    <property type="match status" value="1"/>
</dbReference>
<comment type="subcellular location">
    <subcellularLocation>
        <location evidence="1">Nucleus</location>
    </subcellularLocation>
</comment>
<feature type="domain" description="C2H2-type" evidence="8">
    <location>
        <begin position="61"/>
        <end position="88"/>
    </location>
</feature>
<dbReference type="EMBL" id="JACGWN010000004">
    <property type="protein sequence ID" value="KAL0453253.1"/>
    <property type="molecule type" value="Genomic_DNA"/>
</dbReference>
<feature type="compositionally biased region" description="Polar residues" evidence="7">
    <location>
        <begin position="21"/>
        <end position="33"/>
    </location>
</feature>
<protein>
    <submittedName>
        <fullName evidence="9">Zinc finger protein 2</fullName>
    </submittedName>
</protein>
<dbReference type="PANTHER" id="PTHR47287:SF15">
    <property type="entry name" value="ZINC FINGER PROTEIN 3-LIKE"/>
    <property type="match status" value="1"/>
</dbReference>
<evidence type="ECO:0000256" key="3">
    <source>
        <dbReference type="ARBA" id="ARBA00022771"/>
    </source>
</evidence>
<dbReference type="PROSITE" id="PS50157">
    <property type="entry name" value="ZINC_FINGER_C2H2_2"/>
    <property type="match status" value="1"/>
</dbReference>
<accession>A0AAW2XH21</accession>
<dbReference type="InterPro" id="IPR044246">
    <property type="entry name" value="ZFP3-like"/>
</dbReference>
<dbReference type="AlphaFoldDB" id="A0AAW2XH21"/>
<dbReference type="Gene3D" id="3.30.160.60">
    <property type="entry name" value="Classic Zinc Finger"/>
    <property type="match status" value="1"/>
</dbReference>
<reference evidence="9" key="1">
    <citation type="submission" date="2020-06" db="EMBL/GenBank/DDBJ databases">
        <authorList>
            <person name="Li T."/>
            <person name="Hu X."/>
            <person name="Zhang T."/>
            <person name="Song X."/>
            <person name="Zhang H."/>
            <person name="Dai N."/>
            <person name="Sheng W."/>
            <person name="Hou X."/>
            <person name="Wei L."/>
        </authorList>
    </citation>
    <scope>NUCLEOTIDE SEQUENCE</scope>
    <source>
        <strain evidence="9">KEN1</strain>
        <tissue evidence="9">Leaf</tissue>
    </source>
</reference>
<dbReference type="GO" id="GO:0008270">
    <property type="term" value="F:zinc ion binding"/>
    <property type="evidence" value="ECO:0007669"/>
    <property type="project" value="UniProtKB-KW"/>
</dbReference>
<keyword evidence="5" id="KW-0539">Nucleus</keyword>
<sequence>MASSSSSSRPGRDDRQLVLSEGSNRTAEENTAPSAAVPPEEPTQAVQENRAANAADQEREYGCKYCHKKFSNKQALGGHQNAHKVERAMEKSAREMHESQFGYMGGNPSYSAMNSNPFLASYNRSHDFMSRAVGNRPFYPPVQHGTSIHIGGAYNARPGTAGEPYARRPVAGLNYPAGWTASVPRTPQFAHPSYVQNYALNRRFATFGAGSSSGRPPFAEGPSSSPGPRPRPDRNPVGGGNNQQDEDPDIDLSLRL</sequence>
<dbReference type="GO" id="GO:0005634">
    <property type="term" value="C:nucleus"/>
    <property type="evidence" value="ECO:0007669"/>
    <property type="project" value="UniProtKB-SubCell"/>
</dbReference>
<feature type="region of interest" description="Disordered" evidence="7">
    <location>
        <begin position="209"/>
        <end position="256"/>
    </location>
</feature>
<dbReference type="GO" id="GO:0009788">
    <property type="term" value="P:negative regulation of abscisic acid-activated signaling pathway"/>
    <property type="evidence" value="ECO:0007669"/>
    <property type="project" value="InterPro"/>
</dbReference>
<keyword evidence="4" id="KW-0862">Zinc</keyword>
<dbReference type="InterPro" id="IPR013087">
    <property type="entry name" value="Znf_C2H2_type"/>
</dbReference>
<gene>
    <name evidence="9" type="ORF">Slati_1303400</name>
</gene>
<evidence type="ECO:0000256" key="4">
    <source>
        <dbReference type="ARBA" id="ARBA00022833"/>
    </source>
</evidence>
<dbReference type="PANTHER" id="PTHR47287">
    <property type="entry name" value="C2H2 AND C2HC ZINC FINGERS SUPERFAMILY PROTEIN"/>
    <property type="match status" value="1"/>
</dbReference>
<organism evidence="9">
    <name type="scientific">Sesamum latifolium</name>
    <dbReference type="NCBI Taxonomy" id="2727402"/>
    <lineage>
        <taxon>Eukaryota</taxon>
        <taxon>Viridiplantae</taxon>
        <taxon>Streptophyta</taxon>
        <taxon>Embryophyta</taxon>
        <taxon>Tracheophyta</taxon>
        <taxon>Spermatophyta</taxon>
        <taxon>Magnoliopsida</taxon>
        <taxon>eudicotyledons</taxon>
        <taxon>Gunneridae</taxon>
        <taxon>Pentapetalae</taxon>
        <taxon>asterids</taxon>
        <taxon>lamiids</taxon>
        <taxon>Lamiales</taxon>
        <taxon>Pedaliaceae</taxon>
        <taxon>Sesamum</taxon>
    </lineage>
</organism>
<evidence type="ECO:0000256" key="1">
    <source>
        <dbReference type="ARBA" id="ARBA00004123"/>
    </source>
</evidence>
<evidence type="ECO:0000256" key="6">
    <source>
        <dbReference type="PROSITE-ProRule" id="PRU00042"/>
    </source>
</evidence>
<keyword evidence="2" id="KW-0479">Metal-binding</keyword>
<proteinExistence type="predicted"/>
<comment type="caution">
    <text evidence="9">The sequence shown here is derived from an EMBL/GenBank/DDBJ whole genome shotgun (WGS) entry which is preliminary data.</text>
</comment>
<dbReference type="SUPFAM" id="SSF57667">
    <property type="entry name" value="beta-beta-alpha zinc fingers"/>
    <property type="match status" value="1"/>
</dbReference>
<feature type="region of interest" description="Disordered" evidence="7">
    <location>
        <begin position="1"/>
        <end position="58"/>
    </location>
</feature>
<dbReference type="InterPro" id="IPR036236">
    <property type="entry name" value="Znf_C2H2_sf"/>
</dbReference>
<evidence type="ECO:0000256" key="7">
    <source>
        <dbReference type="SAM" id="MobiDB-lite"/>
    </source>
</evidence>